<accession>A0ACC3T455</accession>
<organism evidence="1 2">
    <name type="scientific">Lipomyces kononenkoae</name>
    <name type="common">Yeast</name>
    <dbReference type="NCBI Taxonomy" id="34357"/>
    <lineage>
        <taxon>Eukaryota</taxon>
        <taxon>Fungi</taxon>
        <taxon>Dikarya</taxon>
        <taxon>Ascomycota</taxon>
        <taxon>Saccharomycotina</taxon>
        <taxon>Lipomycetes</taxon>
        <taxon>Lipomycetales</taxon>
        <taxon>Lipomycetaceae</taxon>
        <taxon>Lipomyces</taxon>
    </lineage>
</organism>
<name>A0ACC3T455_LIPKO</name>
<dbReference type="Proteomes" id="UP001433508">
    <property type="component" value="Unassembled WGS sequence"/>
</dbReference>
<protein>
    <submittedName>
        <fullName evidence="1">Aspartic peptidase domain-containing protein</fullName>
    </submittedName>
</protein>
<reference evidence="2" key="1">
    <citation type="journal article" date="2024" name="Front. Bioeng. Biotechnol.">
        <title>Genome-scale model development and genomic sequencing of the oleaginous clade Lipomyces.</title>
        <authorList>
            <person name="Czajka J.J."/>
            <person name="Han Y."/>
            <person name="Kim J."/>
            <person name="Mondo S.J."/>
            <person name="Hofstad B.A."/>
            <person name="Robles A."/>
            <person name="Haridas S."/>
            <person name="Riley R."/>
            <person name="LaButti K."/>
            <person name="Pangilinan J."/>
            <person name="Andreopoulos W."/>
            <person name="Lipzen A."/>
            <person name="Yan J."/>
            <person name="Wang M."/>
            <person name="Ng V."/>
            <person name="Grigoriev I.V."/>
            <person name="Spatafora J.W."/>
            <person name="Magnuson J.K."/>
            <person name="Baker S.E."/>
            <person name="Pomraning K.R."/>
        </authorList>
    </citation>
    <scope>NUCLEOTIDE SEQUENCE [LARGE SCALE GENOMIC DNA]</scope>
    <source>
        <strain evidence="2">CBS 7786</strain>
    </source>
</reference>
<comment type="caution">
    <text evidence="1">The sequence shown here is derived from an EMBL/GenBank/DDBJ whole genome shotgun (WGS) entry which is preliminary data.</text>
</comment>
<proteinExistence type="predicted"/>
<evidence type="ECO:0000313" key="2">
    <source>
        <dbReference type="Proteomes" id="UP001433508"/>
    </source>
</evidence>
<gene>
    <name evidence="1" type="ORF">V1525DRAFT_431740</name>
</gene>
<sequence length="394" mass="43131">MRLLLSTLALLVAHVAVSAAYIPYHGNPAPDAGVVAKIPIHRRGGTVYNPESVADLTRFASVLQSCIDRYARTRRELQGNRVVRRALPLSDKLAPIGGDGSWYADVELGNPGQKIQFDIDMTSSDFWVESTTSVYGTRFEARNSQSYFSDYKFVFRDCIGSLDSLLLGDKRFNVEFTHCSPPRASIRTLNPSGGIMGLAHSSLSQTSLPHFFEDAKEKGKLAGGIFALEFQKGDPDSSALLSLGGLARQHDDPLYAPVKTFGFWQILFKSLMIDGNTVLDNIQGVIDVTSPFVLAPPEDVRIFYNAISGAQPLANGFWSYPCFENPKIHIEHGGWLFPFKDSSLGKVKDSGYCVGPVVEADLAGLWVIGEPFLKGVVSIFDFDQKRVGIRTAGS</sequence>
<evidence type="ECO:0000313" key="1">
    <source>
        <dbReference type="EMBL" id="KAK9238539.1"/>
    </source>
</evidence>
<dbReference type="EMBL" id="MU971355">
    <property type="protein sequence ID" value="KAK9238539.1"/>
    <property type="molecule type" value="Genomic_DNA"/>
</dbReference>
<keyword evidence="2" id="KW-1185">Reference proteome</keyword>